<dbReference type="InterPro" id="IPR036397">
    <property type="entry name" value="RNaseH_sf"/>
</dbReference>
<gene>
    <name evidence="2" type="ORF">VITISV_015191</name>
</gene>
<dbReference type="Gene3D" id="3.30.420.10">
    <property type="entry name" value="Ribonuclease H-like superfamily/Ribonuclease H"/>
    <property type="match status" value="1"/>
</dbReference>
<dbReference type="CDD" id="cd09279">
    <property type="entry name" value="RNase_HI_like"/>
    <property type="match status" value="1"/>
</dbReference>
<dbReference type="Gene3D" id="2.40.70.10">
    <property type="entry name" value="Acid Proteases"/>
    <property type="match status" value="1"/>
</dbReference>
<dbReference type="GO" id="GO:0003676">
    <property type="term" value="F:nucleic acid binding"/>
    <property type="evidence" value="ECO:0007669"/>
    <property type="project" value="InterPro"/>
</dbReference>
<accession>A5BP21</accession>
<dbReference type="PANTHER" id="PTHR48475:SF1">
    <property type="entry name" value="RNASE H TYPE-1 DOMAIN-CONTAINING PROTEIN"/>
    <property type="match status" value="1"/>
</dbReference>
<organism evidence="2">
    <name type="scientific">Vitis vinifera</name>
    <name type="common">Grape</name>
    <dbReference type="NCBI Taxonomy" id="29760"/>
    <lineage>
        <taxon>Eukaryota</taxon>
        <taxon>Viridiplantae</taxon>
        <taxon>Streptophyta</taxon>
        <taxon>Embryophyta</taxon>
        <taxon>Tracheophyta</taxon>
        <taxon>Spermatophyta</taxon>
        <taxon>Magnoliopsida</taxon>
        <taxon>eudicotyledons</taxon>
        <taxon>Gunneridae</taxon>
        <taxon>Pentapetalae</taxon>
        <taxon>rosids</taxon>
        <taxon>Vitales</taxon>
        <taxon>Vitaceae</taxon>
        <taxon>Viteae</taxon>
        <taxon>Vitis</taxon>
    </lineage>
</organism>
<dbReference type="InterPro" id="IPR043502">
    <property type="entry name" value="DNA/RNA_pol_sf"/>
</dbReference>
<feature type="domain" description="RNase H type-1" evidence="1">
    <location>
        <begin position="521"/>
        <end position="596"/>
    </location>
</feature>
<reference evidence="2" key="1">
    <citation type="journal article" date="2007" name="PLoS ONE">
        <title>The first genome sequence of an elite grapevine cultivar (Pinot noir Vitis vinifera L.): coping with a highly heterozygous genome.</title>
        <authorList>
            <person name="Velasco R."/>
            <person name="Zharkikh A."/>
            <person name="Troggio M."/>
            <person name="Cartwright D.A."/>
            <person name="Cestaro A."/>
            <person name="Pruss D."/>
            <person name="Pindo M."/>
            <person name="FitzGerald L.M."/>
            <person name="Vezzulli S."/>
            <person name="Reid J."/>
            <person name="Malacarne G."/>
            <person name="Iliev D."/>
            <person name="Coppola G."/>
            <person name="Wardell B."/>
            <person name="Micheletti D."/>
            <person name="Macalma T."/>
            <person name="Facci M."/>
            <person name="Mitchell J.T."/>
            <person name="Perazzolli M."/>
            <person name="Eldredge G."/>
            <person name="Gatto P."/>
            <person name="Oyzerski R."/>
            <person name="Moretto M."/>
            <person name="Gutin N."/>
            <person name="Stefanini M."/>
            <person name="Chen Y."/>
            <person name="Segala C."/>
            <person name="Davenport C."/>
            <person name="Dematte L."/>
            <person name="Mraz A."/>
            <person name="Battilana J."/>
            <person name="Stormo K."/>
            <person name="Costa F."/>
            <person name="Tao Q."/>
            <person name="Si-Ammour A."/>
            <person name="Harkins T."/>
            <person name="Lackey A."/>
            <person name="Perbost C."/>
            <person name="Taillon B."/>
            <person name="Stella A."/>
            <person name="Solovyev V."/>
            <person name="Fawcett J.A."/>
            <person name="Sterck L."/>
            <person name="Vandepoele K."/>
            <person name="Grando S.M."/>
            <person name="Toppo S."/>
            <person name="Moser C."/>
            <person name="Lanchbury J."/>
            <person name="Bogden R."/>
            <person name="Skolnick M."/>
            <person name="Sgaramella V."/>
            <person name="Bhatnagar S.K."/>
            <person name="Fontana P."/>
            <person name="Gutin A."/>
            <person name="Van de Peer Y."/>
            <person name="Salamini F."/>
            <person name="Viola R."/>
        </authorList>
    </citation>
    <scope>NUCLEOTIDE SEQUENCE</scope>
</reference>
<dbReference type="SUPFAM" id="SSF56672">
    <property type="entry name" value="DNA/RNA polymerases"/>
    <property type="match status" value="1"/>
</dbReference>
<evidence type="ECO:0000313" key="2">
    <source>
        <dbReference type="EMBL" id="CAN74814.1"/>
    </source>
</evidence>
<dbReference type="InterPro" id="IPR043128">
    <property type="entry name" value="Rev_trsase/Diguanyl_cyclase"/>
</dbReference>
<sequence length="768" mass="87341">MGESSHGLNHLPNVASPLDHASHTYRTMQVERQTSEFASVVLLSVQQLQDIITNTVRAQYSGPSQSTLMYSKPYTKRIDNLCMPLGYQPPKFQSFVGKGNLKLHVAYFIETCNNAGSTVNIMPKATMKQLGIAMKELTWSRLMIQGFNQGGQRAIGMIHLELVMGELSSYTLFHVIDAKTSYNLLLRRPWLHENGVTSSTLHYCFKFYRGGVKKVEADTKPFTEVEFYFVNTKFYIENDVMEEVLPVIIPSTRKAKLKGKLLAKAGYDFNSSSQLGELSLKITSEKMHGLNKTQKKLKQQGYAVKPSRADLGRMYKECPKDVEESSTHTSYHVIVKVDSNSKFSKDEPDLNNAFPKDDFPLPIIELMVDATTGHEALSFMDGSSGLRRYQLKMNPLKCAFGVTSGKFLGLIVQHRGIEADQSKIAAIRHKPKLRNLNNLEVFKDVLLSFNARWGLLLTEYEVIYIPQKAIKGQTLADFLAYHPIPTIWEISNDFLDEEIFYVDIFPLWMMFFDGSACYDGTGAGVVFVSPQRQILPYSFVLSEKCSKNVTEYQTLIIGLQMAIEMKITSLEIYGDSKFVINQLLTSYEVKNALANLAASLTLHKDELVHVPLFRETLWAYRTPTQATPYSLVYGVEVVLPLEHHIPSLRIAIHEGLTDEDNAKLRLQELEALDEKRLKAQQRLESYQALFSRAFNKKVHLRSFQVGDLILFIRRPIITIHKAGSKFTSKWNGPYVVQEVYTNSAYKIVVEDRLRIDLINGKFLKRYYA</sequence>
<dbReference type="CDD" id="cd00303">
    <property type="entry name" value="retropepsin_like"/>
    <property type="match status" value="1"/>
</dbReference>
<dbReference type="PANTHER" id="PTHR48475">
    <property type="entry name" value="RIBONUCLEASE H"/>
    <property type="match status" value="1"/>
</dbReference>
<dbReference type="Pfam" id="PF13456">
    <property type="entry name" value="RVT_3"/>
    <property type="match status" value="1"/>
</dbReference>
<proteinExistence type="predicted"/>
<evidence type="ECO:0000259" key="1">
    <source>
        <dbReference type="Pfam" id="PF13456"/>
    </source>
</evidence>
<name>A5BP21_VITVI</name>
<protein>
    <recommendedName>
        <fullName evidence="1">RNase H type-1 domain-containing protein</fullName>
    </recommendedName>
</protein>
<dbReference type="AlphaFoldDB" id="A5BP21"/>
<dbReference type="InterPro" id="IPR021109">
    <property type="entry name" value="Peptidase_aspartic_dom_sf"/>
</dbReference>
<dbReference type="EMBL" id="AM466188">
    <property type="protein sequence ID" value="CAN74814.1"/>
    <property type="molecule type" value="Genomic_DNA"/>
</dbReference>
<dbReference type="Gene3D" id="3.30.70.270">
    <property type="match status" value="2"/>
</dbReference>
<dbReference type="InterPro" id="IPR002156">
    <property type="entry name" value="RNaseH_domain"/>
</dbReference>
<dbReference type="GO" id="GO:0004523">
    <property type="term" value="F:RNA-DNA hybrid ribonuclease activity"/>
    <property type="evidence" value="ECO:0007669"/>
    <property type="project" value="InterPro"/>
</dbReference>